<feature type="domain" description="Thiolase N-terminal" evidence="2">
    <location>
        <begin position="4"/>
        <end position="226"/>
    </location>
</feature>
<dbReference type="NCBIfam" id="NF004720">
    <property type="entry name" value="PRK06064.1"/>
    <property type="match status" value="1"/>
</dbReference>
<dbReference type="Gene3D" id="3.40.47.10">
    <property type="match status" value="1"/>
</dbReference>
<dbReference type="KEGG" id="mbar:MSBR2_3075"/>
<dbReference type="PATRIC" id="fig|1434106.5.peg.3914"/>
<evidence type="ECO:0000259" key="2">
    <source>
        <dbReference type="Pfam" id="PF00108"/>
    </source>
</evidence>
<dbReference type="PIRSF" id="PIRSF000429">
    <property type="entry name" value="Ac-CoA_Ac_transf"/>
    <property type="match status" value="1"/>
</dbReference>
<dbReference type="AlphaFoldDB" id="A0A0E3LR87"/>
<dbReference type="Proteomes" id="UP000033079">
    <property type="component" value="Chromosome"/>
</dbReference>
<dbReference type="EMBL" id="CP009530">
    <property type="protein sequence ID" value="AKB59591.1"/>
    <property type="molecule type" value="Genomic_DNA"/>
</dbReference>
<dbReference type="InterPro" id="IPR002155">
    <property type="entry name" value="Thiolase"/>
</dbReference>
<dbReference type="Pfam" id="PF00108">
    <property type="entry name" value="Thiolase_N"/>
    <property type="match status" value="1"/>
</dbReference>
<evidence type="ECO:0000259" key="3">
    <source>
        <dbReference type="Pfam" id="PF22691"/>
    </source>
</evidence>
<evidence type="ECO:0000313" key="4">
    <source>
        <dbReference type="EMBL" id="AKB59591.1"/>
    </source>
</evidence>
<keyword evidence="1" id="KW-0414">Isoprene biosynthesis</keyword>
<dbReference type="SUPFAM" id="SSF53901">
    <property type="entry name" value="Thiolase-like"/>
    <property type="match status" value="2"/>
</dbReference>
<dbReference type="InterPro" id="IPR055140">
    <property type="entry name" value="Thiolase_C_2"/>
</dbReference>
<accession>A0A0E3LR87</accession>
<dbReference type="InterPro" id="IPR016039">
    <property type="entry name" value="Thiolase-like"/>
</dbReference>
<evidence type="ECO:0000256" key="1">
    <source>
        <dbReference type="ARBA" id="ARBA00023229"/>
    </source>
</evidence>
<dbReference type="PANTHER" id="PTHR42870">
    <property type="entry name" value="ACETYL-COA C-ACETYLTRANSFERASE"/>
    <property type="match status" value="1"/>
</dbReference>
<dbReference type="PANTHER" id="PTHR42870:SF6">
    <property type="entry name" value="ACETYL-COA C-ACYLTRANSFERASE"/>
    <property type="match status" value="1"/>
</dbReference>
<dbReference type="InterPro" id="IPR020616">
    <property type="entry name" value="Thiolase_N"/>
</dbReference>
<organism evidence="4 5">
    <name type="scientific">Methanosarcina barkeri 227</name>
    <dbReference type="NCBI Taxonomy" id="1434106"/>
    <lineage>
        <taxon>Archaea</taxon>
        <taxon>Methanobacteriati</taxon>
        <taxon>Methanobacteriota</taxon>
        <taxon>Stenosarchaea group</taxon>
        <taxon>Methanomicrobia</taxon>
        <taxon>Methanosarcinales</taxon>
        <taxon>Methanosarcinaceae</taxon>
        <taxon>Methanosarcina</taxon>
    </lineage>
</organism>
<gene>
    <name evidence="4" type="ORF">MSBR2_3075</name>
</gene>
<protein>
    <submittedName>
        <fullName evidence="4">Beta-ketoacyl synthase/thiolase</fullName>
    </submittedName>
</protein>
<dbReference type="RefSeq" id="WP_048121994.1">
    <property type="nucleotide sequence ID" value="NZ_CP009530.1"/>
</dbReference>
<dbReference type="GeneID" id="24846444"/>
<dbReference type="HOGENOM" id="CLU_035425_4_0_2"/>
<dbReference type="GO" id="GO:0008299">
    <property type="term" value="P:isoprenoid biosynthetic process"/>
    <property type="evidence" value="ECO:0007669"/>
    <property type="project" value="UniProtKB-KW"/>
</dbReference>
<name>A0A0E3LR87_METBA</name>
<feature type="domain" description="Thiolase C-terminal" evidence="3">
    <location>
        <begin position="243"/>
        <end position="388"/>
    </location>
</feature>
<dbReference type="Pfam" id="PF22691">
    <property type="entry name" value="Thiolase_C_1"/>
    <property type="match status" value="1"/>
</dbReference>
<evidence type="ECO:0000313" key="5">
    <source>
        <dbReference type="Proteomes" id="UP000033079"/>
    </source>
</evidence>
<proteinExistence type="predicted"/>
<sequence length="390" mass="40838">MRDVAIIGVKNTKFGELWGKSLRDIVVEAGAGALEDAGIGGKEIDSLYVGNMSGGRFIDQEHIGALIADYSGLSKNLHVPATRVEAACASGGLALRQAIMAVASGYNDIVIAAGAEKMTDVGSEEASSALAAAADREWEGMAGATFPGIYAMIARLHMHRYGTTSEQLAEVAVKNHKNGSLNPIAQYKNRITVDDVLNSIMVADPLHIFDCSPITDGASALVLAPADIAHKYTDTPIYIRATAQASDTIALHDRRDITTLDATVVAAKRAYSMAKLKPEDIDLVEVHDCFTIAEICAIEDLGFAEKGKGGIVTANGETAIGGRIPVNTSGGLKACGHPVGATGIKQAVEIVTQLRGEAGKRQVEGAEYGMTHNVGGSGATAVVHIFSRER</sequence>
<reference evidence="4 5" key="1">
    <citation type="submission" date="2014-07" db="EMBL/GenBank/DDBJ databases">
        <title>Methanogenic archaea and the global carbon cycle.</title>
        <authorList>
            <person name="Henriksen J.R."/>
            <person name="Luke J."/>
            <person name="Reinhart S."/>
            <person name="Benedict M.N."/>
            <person name="Youngblut N.D."/>
            <person name="Metcalf M.E."/>
            <person name="Whitaker R.J."/>
            <person name="Metcalf W.W."/>
        </authorList>
    </citation>
    <scope>NUCLEOTIDE SEQUENCE [LARGE SCALE GENOMIC DNA]</scope>
    <source>
        <strain evidence="4 5">227</strain>
    </source>
</reference>
<dbReference type="GO" id="GO:0016747">
    <property type="term" value="F:acyltransferase activity, transferring groups other than amino-acyl groups"/>
    <property type="evidence" value="ECO:0007669"/>
    <property type="project" value="InterPro"/>
</dbReference>
<dbReference type="CDD" id="cd00829">
    <property type="entry name" value="SCP-x_thiolase"/>
    <property type="match status" value="1"/>
</dbReference>